<feature type="compositionally biased region" description="Low complexity" evidence="1">
    <location>
        <begin position="10"/>
        <end position="26"/>
    </location>
</feature>
<name>A0A9P7QDP3_9HYPO</name>
<feature type="compositionally biased region" description="Basic and acidic residues" evidence="1">
    <location>
        <begin position="404"/>
        <end position="414"/>
    </location>
</feature>
<comment type="caution">
    <text evidence="2">The sequence shown here is derived from an EMBL/GenBank/DDBJ whole genome shotgun (WGS) entry which is preliminary data.</text>
</comment>
<evidence type="ECO:0000256" key="1">
    <source>
        <dbReference type="SAM" id="MobiDB-lite"/>
    </source>
</evidence>
<sequence>MSADLFAEFSNTGNTPPSSTNPQPNSLYGDERKPPQAQDPARLQNAFSFTTAQGANSISQQTPAWSSFQSPSNSMSDWGQSFHQSQPAASAPKPADNDEDDDEAWGDFEAAEPSTPSVAFPMASFQAHAPVSTTPGSNARSFASGPQLSSANGVSANGLLGFDSAIDQLAQESVPQSSFRESKTKIVAKATPSDPNVLFDADDFELQDGGEGDEDLDDFGDFEVVKPQSNGTAGPPGASSASSAFDLLSLDDPPVQLRQESVSMSNSRAFESPLNWEGLPTDTKPQSVTQTPSRPGVVTNGKRPAAMTSIPSRAQIEDNEWAAWGGSSTESKPQVITQTPSQPGVMNAKKQPALTSVPFQVPVDDDDEWTAWDDVPAGNGGSGAPPTSKEPDVLNGSGQGWQWDKGEVSVKTDDNSPPPTNVPPPAILLSSFSELFSSGDVLFKALSGQTANAKQQILSSPKTVTFLQGYILIATTAARIIAGRKHRWHRDKILAKSMSISAAGSKGMKLAGLDKTQSAREDREAADVVVAWKAYVGRLRSAVAAANSAGKASLKIPELTESPQIQTAKMVPTATKSCIICGLKREERVVRVDFDVEDSFGEWWVEFWGHRACKNFWVQHEEKLRQR</sequence>
<feature type="compositionally biased region" description="Acidic residues" evidence="1">
    <location>
        <begin position="200"/>
        <end position="221"/>
    </location>
</feature>
<protein>
    <recommendedName>
        <fullName evidence="4">Serine/threonine-protein kinase ppk6</fullName>
    </recommendedName>
</protein>
<evidence type="ECO:0000313" key="2">
    <source>
        <dbReference type="EMBL" id="KAG6290931.1"/>
    </source>
</evidence>
<feature type="region of interest" description="Disordered" evidence="1">
    <location>
        <begin position="1"/>
        <end position="157"/>
    </location>
</feature>
<feature type="compositionally biased region" description="Acidic residues" evidence="1">
    <location>
        <begin position="97"/>
        <end position="110"/>
    </location>
</feature>
<keyword evidence="3" id="KW-1185">Reference proteome</keyword>
<feature type="compositionally biased region" description="Polar residues" evidence="1">
    <location>
        <begin position="45"/>
        <end position="83"/>
    </location>
</feature>
<gene>
    <name evidence="2" type="ORF">E4U09_004185</name>
</gene>
<dbReference type="AlphaFoldDB" id="A0A9P7QDP3"/>
<evidence type="ECO:0008006" key="4">
    <source>
        <dbReference type="Google" id="ProtNLM"/>
    </source>
</evidence>
<feature type="compositionally biased region" description="Low complexity" evidence="1">
    <location>
        <begin position="84"/>
        <end position="94"/>
    </location>
</feature>
<feature type="compositionally biased region" description="Polar residues" evidence="1">
    <location>
        <begin position="283"/>
        <end position="293"/>
    </location>
</feature>
<feature type="region of interest" description="Disordered" evidence="1">
    <location>
        <begin position="364"/>
        <end position="420"/>
    </location>
</feature>
<proteinExistence type="predicted"/>
<feature type="compositionally biased region" description="Polar residues" evidence="1">
    <location>
        <begin position="326"/>
        <end position="344"/>
    </location>
</feature>
<dbReference type="PANTHER" id="PTHR42084:SF1">
    <property type="entry name" value="SERINE_THREONINE-PROTEIN KINASE PPK6"/>
    <property type="match status" value="1"/>
</dbReference>
<accession>A0A9P7QDP3</accession>
<feature type="compositionally biased region" description="Polar residues" evidence="1">
    <location>
        <begin position="131"/>
        <end position="155"/>
    </location>
</feature>
<reference evidence="2 3" key="1">
    <citation type="journal article" date="2020" name="bioRxiv">
        <title>Whole genome comparisons of ergot fungi reveals the divergence and evolution of species within the genus Claviceps are the result of varying mechanisms driving genome evolution and host range expansion.</title>
        <authorList>
            <person name="Wyka S.A."/>
            <person name="Mondo S.J."/>
            <person name="Liu M."/>
            <person name="Dettman J."/>
            <person name="Nalam V."/>
            <person name="Broders K.D."/>
        </authorList>
    </citation>
    <scope>NUCLEOTIDE SEQUENCE [LARGE SCALE GENOMIC DNA]</scope>
    <source>
        <strain evidence="2 3">Clav52</strain>
    </source>
</reference>
<organism evidence="2 3">
    <name type="scientific">Claviceps aff. purpurea</name>
    <dbReference type="NCBI Taxonomy" id="1967640"/>
    <lineage>
        <taxon>Eukaryota</taxon>
        <taxon>Fungi</taxon>
        <taxon>Dikarya</taxon>
        <taxon>Ascomycota</taxon>
        <taxon>Pezizomycotina</taxon>
        <taxon>Sordariomycetes</taxon>
        <taxon>Hypocreomycetidae</taxon>
        <taxon>Hypocreales</taxon>
        <taxon>Clavicipitaceae</taxon>
        <taxon>Claviceps</taxon>
    </lineage>
</organism>
<feature type="compositionally biased region" description="Low complexity" evidence="1">
    <location>
        <begin position="233"/>
        <end position="252"/>
    </location>
</feature>
<feature type="region of interest" description="Disordered" evidence="1">
    <location>
        <begin position="171"/>
        <end position="348"/>
    </location>
</feature>
<dbReference type="PANTHER" id="PTHR42084">
    <property type="entry name" value="YALI0E26631P"/>
    <property type="match status" value="1"/>
</dbReference>
<feature type="compositionally biased region" description="Polar residues" evidence="1">
    <location>
        <begin position="258"/>
        <end position="269"/>
    </location>
</feature>
<evidence type="ECO:0000313" key="3">
    <source>
        <dbReference type="Proteomes" id="UP000707071"/>
    </source>
</evidence>
<dbReference type="Proteomes" id="UP000707071">
    <property type="component" value="Unassembled WGS sequence"/>
</dbReference>
<dbReference type="EMBL" id="SRRH01000334">
    <property type="protein sequence ID" value="KAG6290931.1"/>
    <property type="molecule type" value="Genomic_DNA"/>
</dbReference>